<protein>
    <submittedName>
        <fullName evidence="2">Related to Protein DCG1</fullName>
    </submittedName>
</protein>
<comment type="similarity">
    <text evidence="1">Belongs to the HyuE racemase family.</text>
</comment>
<dbReference type="PANTHER" id="PTHR28047">
    <property type="entry name" value="PROTEIN DCG1"/>
    <property type="match status" value="1"/>
</dbReference>
<proteinExistence type="inferred from homology"/>
<evidence type="ECO:0000313" key="2">
    <source>
        <dbReference type="EMBL" id="SSD61156.1"/>
    </source>
</evidence>
<name>A0A376B907_9ASCO</name>
<evidence type="ECO:0000313" key="3">
    <source>
        <dbReference type="Proteomes" id="UP000262825"/>
    </source>
</evidence>
<dbReference type="GO" id="GO:0047661">
    <property type="term" value="F:amino-acid racemase activity"/>
    <property type="evidence" value="ECO:0007669"/>
    <property type="project" value="InterPro"/>
</dbReference>
<dbReference type="VEuPathDB" id="FungiDB:SCODWIG_02917"/>
<dbReference type="EMBL" id="UFAJ01000587">
    <property type="protein sequence ID" value="SSD61156.1"/>
    <property type="molecule type" value="Genomic_DNA"/>
</dbReference>
<dbReference type="InterPro" id="IPR053714">
    <property type="entry name" value="Iso_Racemase_Enz_sf"/>
</dbReference>
<dbReference type="InterPro" id="IPR015942">
    <property type="entry name" value="Asp/Glu/hydantoin_racemase"/>
</dbReference>
<dbReference type="AlphaFoldDB" id="A0A376B907"/>
<sequence length="257" mass="28944">MKLLIVNPNSTHSMTDAIRNSIPKSILANKNIKLTFFTGPQDGICPPQISDEDSSYLSFKSCYPILTKATSDYYYGDYDGVLICCFSNHQLVSALQEKAIEEKFHKISVTGIFHCSIHYCLLQNKSFSIITSNKEWVDLLNKAVCDILTKNGSGEKFLPSIWKGTVSSEVQVLDLHDPKVFGKIVDRIQKVNVEKLKSKNVILGCAGFSGMEHKFASRITEVDQFIDSVGISLQMVISFCNFNMDYYCQDMISPRYD</sequence>
<keyword evidence="3" id="KW-1185">Reference proteome</keyword>
<dbReference type="InterPro" id="IPR052186">
    <property type="entry name" value="Hydantoin_racemase-like"/>
</dbReference>
<organism evidence="2 3">
    <name type="scientific">Saccharomycodes ludwigii</name>
    <dbReference type="NCBI Taxonomy" id="36035"/>
    <lineage>
        <taxon>Eukaryota</taxon>
        <taxon>Fungi</taxon>
        <taxon>Dikarya</taxon>
        <taxon>Ascomycota</taxon>
        <taxon>Saccharomycotina</taxon>
        <taxon>Saccharomycetes</taxon>
        <taxon>Saccharomycodales</taxon>
        <taxon>Saccharomycodaceae</taxon>
        <taxon>Saccharomycodes</taxon>
    </lineage>
</organism>
<dbReference type="Pfam" id="PF01177">
    <property type="entry name" value="Asp_Glu_race"/>
    <property type="match status" value="1"/>
</dbReference>
<accession>A0A376B907</accession>
<dbReference type="PANTHER" id="PTHR28047:SF5">
    <property type="entry name" value="PROTEIN DCG1"/>
    <property type="match status" value="1"/>
</dbReference>
<reference evidence="3" key="1">
    <citation type="submission" date="2018-06" db="EMBL/GenBank/DDBJ databases">
        <authorList>
            <person name="Guldener U."/>
        </authorList>
    </citation>
    <scope>NUCLEOTIDE SEQUENCE [LARGE SCALE GENOMIC DNA]</scope>
    <source>
        <strain evidence="3">UTAD17</strain>
    </source>
</reference>
<gene>
    <name evidence="2" type="ORF">SCODWIG_02917</name>
</gene>
<dbReference type="Proteomes" id="UP000262825">
    <property type="component" value="Unassembled WGS sequence"/>
</dbReference>
<dbReference type="Gene3D" id="3.40.50.12500">
    <property type="match status" value="1"/>
</dbReference>
<evidence type="ECO:0000256" key="1">
    <source>
        <dbReference type="ARBA" id="ARBA00038414"/>
    </source>
</evidence>